<reference evidence="2" key="1">
    <citation type="submission" date="2021-03" db="EMBL/GenBank/DDBJ databases">
        <title>Draft genome sequence of rust myrtle Austropuccinia psidii MF-1, a brazilian biotype.</title>
        <authorList>
            <person name="Quecine M.C."/>
            <person name="Pachon D.M.R."/>
            <person name="Bonatelli M.L."/>
            <person name="Correr F.H."/>
            <person name="Franceschini L.M."/>
            <person name="Leite T.F."/>
            <person name="Margarido G.R.A."/>
            <person name="Almeida C.A."/>
            <person name="Ferrarezi J.A."/>
            <person name="Labate C.A."/>
        </authorList>
    </citation>
    <scope>NUCLEOTIDE SEQUENCE</scope>
    <source>
        <strain evidence="2">MF-1</strain>
    </source>
</reference>
<evidence type="ECO:0000256" key="1">
    <source>
        <dbReference type="SAM" id="MobiDB-lite"/>
    </source>
</evidence>
<feature type="region of interest" description="Disordered" evidence="1">
    <location>
        <begin position="102"/>
        <end position="179"/>
    </location>
</feature>
<sequence length="179" mass="20770">MTIRRGSQYSIQSDVGGLRRRGDLSKGKRKGKIPSGTESTQATAISRRQVPDMAMIFETWLERMYKDRYLEMLPQIHQGVMNSWNILRKFLKEEEIVRYSNGWNPLSSKPAKKREERKEEAPVSSTSKPQANQLPQEGKNKKKNWRKPYSPSYKIPKNPKRCHGKCLQHDQNLDGIQGQ</sequence>
<evidence type="ECO:0000313" key="3">
    <source>
        <dbReference type="Proteomes" id="UP000765509"/>
    </source>
</evidence>
<dbReference type="AlphaFoldDB" id="A0A9Q3DC11"/>
<name>A0A9Q3DC11_9BASI</name>
<feature type="compositionally biased region" description="Polar residues" evidence="1">
    <location>
        <begin position="123"/>
        <end position="135"/>
    </location>
</feature>
<protein>
    <submittedName>
        <fullName evidence="2">Uncharacterized protein</fullName>
    </submittedName>
</protein>
<dbReference type="EMBL" id="AVOT02015053">
    <property type="protein sequence ID" value="MBW0499038.1"/>
    <property type="molecule type" value="Genomic_DNA"/>
</dbReference>
<proteinExistence type="predicted"/>
<accession>A0A9Q3DC11</accession>
<feature type="region of interest" description="Disordered" evidence="1">
    <location>
        <begin position="18"/>
        <end position="42"/>
    </location>
</feature>
<feature type="compositionally biased region" description="Basic residues" evidence="1">
    <location>
        <begin position="157"/>
        <end position="166"/>
    </location>
</feature>
<gene>
    <name evidence="2" type="ORF">O181_038753</name>
</gene>
<dbReference type="Proteomes" id="UP000765509">
    <property type="component" value="Unassembled WGS sequence"/>
</dbReference>
<keyword evidence="3" id="KW-1185">Reference proteome</keyword>
<comment type="caution">
    <text evidence="2">The sequence shown here is derived from an EMBL/GenBank/DDBJ whole genome shotgun (WGS) entry which is preliminary data.</text>
</comment>
<evidence type="ECO:0000313" key="2">
    <source>
        <dbReference type="EMBL" id="MBW0499038.1"/>
    </source>
</evidence>
<organism evidence="2 3">
    <name type="scientific">Austropuccinia psidii MF-1</name>
    <dbReference type="NCBI Taxonomy" id="1389203"/>
    <lineage>
        <taxon>Eukaryota</taxon>
        <taxon>Fungi</taxon>
        <taxon>Dikarya</taxon>
        <taxon>Basidiomycota</taxon>
        <taxon>Pucciniomycotina</taxon>
        <taxon>Pucciniomycetes</taxon>
        <taxon>Pucciniales</taxon>
        <taxon>Sphaerophragmiaceae</taxon>
        <taxon>Austropuccinia</taxon>
    </lineage>
</organism>